<dbReference type="InterPro" id="IPR007719">
    <property type="entry name" value="PCS_N"/>
</dbReference>
<dbReference type="PANTHER" id="PTHR33447:SF20">
    <property type="entry name" value="GLUTATHIONE GAMMA-GLUTAMYLCYSTEINYLTRANSFERASE"/>
    <property type="match status" value="1"/>
</dbReference>
<sequence>MMMGKLSRAILLIVLMAAALAVQAAEPAVIYWNSDAGRVLRARMQPDADYWQLSPWFAEQINQTYCSVASAITVLNAMPIKKPVDPIYAPNAYFTQSNYFTPEVVKVITPQTVLAQGMTRDEMVQTLLRQGVKAVSIAGDSLDDKALRALLQKALGDDGQFVLVNYLRTAVGQEGGGHWSVLAAYDAESDRVLILDVAKYMYAPVWVGIGTLQKAIATIDTTSNKARGLVIVSE</sequence>
<dbReference type="GO" id="GO:0046872">
    <property type="term" value="F:metal ion binding"/>
    <property type="evidence" value="ECO:0007669"/>
    <property type="project" value="UniProtKB-KW"/>
</dbReference>
<dbReference type="PANTHER" id="PTHR33447">
    <property type="entry name" value="GLUTATHIONE GAMMA-GLUTAMYLCYSTEINYLTRANSFERASE"/>
    <property type="match status" value="1"/>
</dbReference>
<proteinExistence type="predicted"/>
<comment type="caution">
    <text evidence="6">The sequence shown here is derived from an EMBL/GenBank/DDBJ whole genome shotgun (WGS) entry which is preliminary data.</text>
</comment>
<evidence type="ECO:0000256" key="3">
    <source>
        <dbReference type="ARBA" id="ARBA00022679"/>
    </source>
</evidence>
<reference evidence="6" key="1">
    <citation type="submission" date="2016-10" db="EMBL/GenBank/DDBJ databases">
        <title>Sequence of Gallionella enrichment culture.</title>
        <authorList>
            <person name="Poehlein A."/>
            <person name="Muehling M."/>
            <person name="Daniel R."/>
        </authorList>
    </citation>
    <scope>NUCLEOTIDE SEQUENCE</scope>
</reference>
<name>A0A1J5TEV2_9ZZZZ</name>
<dbReference type="AlphaFoldDB" id="A0A1J5TEV2"/>
<dbReference type="SUPFAM" id="SSF54001">
    <property type="entry name" value="Cysteine proteinases"/>
    <property type="match status" value="1"/>
</dbReference>
<dbReference type="GO" id="GO:0016756">
    <property type="term" value="F:glutathione gamma-glutamylcysteinyltransferase activity"/>
    <property type="evidence" value="ECO:0007669"/>
    <property type="project" value="UniProtKB-EC"/>
</dbReference>
<dbReference type="EMBL" id="MLJW01000001">
    <property type="protein sequence ID" value="OIR19473.1"/>
    <property type="molecule type" value="Genomic_DNA"/>
</dbReference>
<dbReference type="InterPro" id="IPR038765">
    <property type="entry name" value="Papain-like_cys_pep_sf"/>
</dbReference>
<organism evidence="6">
    <name type="scientific">mine drainage metagenome</name>
    <dbReference type="NCBI Taxonomy" id="410659"/>
    <lineage>
        <taxon>unclassified sequences</taxon>
        <taxon>metagenomes</taxon>
        <taxon>ecological metagenomes</taxon>
    </lineage>
</organism>
<dbReference type="EC" id="2.3.2.15" evidence="1"/>
<keyword evidence="3" id="KW-0808">Transferase</keyword>
<dbReference type="Pfam" id="PF05023">
    <property type="entry name" value="Phytochelatin"/>
    <property type="match status" value="1"/>
</dbReference>
<dbReference type="PROSITE" id="PS51443">
    <property type="entry name" value="PCS"/>
    <property type="match status" value="1"/>
</dbReference>
<keyword evidence="2" id="KW-0104">Cadmium</keyword>
<feature type="domain" description="Peptidase C83" evidence="5">
    <location>
        <begin position="14"/>
        <end position="234"/>
    </location>
</feature>
<dbReference type="InterPro" id="IPR040409">
    <property type="entry name" value="PCS-like"/>
</dbReference>
<evidence type="ECO:0000256" key="4">
    <source>
        <dbReference type="ARBA" id="ARBA00022723"/>
    </source>
</evidence>
<evidence type="ECO:0000313" key="6">
    <source>
        <dbReference type="EMBL" id="OIR19473.1"/>
    </source>
</evidence>
<dbReference type="InterPro" id="IPR038156">
    <property type="entry name" value="PCS_N_sf"/>
</dbReference>
<accession>A0A1J5TEV2</accession>
<gene>
    <name evidence="6" type="ORF">GALL_03540</name>
</gene>
<evidence type="ECO:0000256" key="2">
    <source>
        <dbReference type="ARBA" id="ARBA00022539"/>
    </source>
</evidence>
<keyword evidence="4" id="KW-0479">Metal-binding</keyword>
<evidence type="ECO:0000259" key="5">
    <source>
        <dbReference type="PROSITE" id="PS51443"/>
    </source>
</evidence>
<dbReference type="GO" id="GO:0010038">
    <property type="term" value="P:response to metal ion"/>
    <property type="evidence" value="ECO:0007669"/>
    <property type="project" value="InterPro"/>
</dbReference>
<evidence type="ECO:0000256" key="1">
    <source>
        <dbReference type="ARBA" id="ARBA00012468"/>
    </source>
</evidence>
<dbReference type="GO" id="GO:0046938">
    <property type="term" value="P:phytochelatin biosynthetic process"/>
    <property type="evidence" value="ECO:0007669"/>
    <property type="project" value="InterPro"/>
</dbReference>
<dbReference type="Gene3D" id="3.90.70.30">
    <property type="entry name" value="Phytochelatin synthase, N-terminal domain"/>
    <property type="match status" value="1"/>
</dbReference>
<protein>
    <recommendedName>
        <fullName evidence="1">glutathione gamma-glutamylcysteinyltransferase</fullName>
        <ecNumber evidence="1">2.3.2.15</ecNumber>
    </recommendedName>
</protein>